<dbReference type="AlphaFoldDB" id="A0A1U7ZJD7"/>
<dbReference type="eggNOG" id="KOG1347">
    <property type="taxonomic scope" value="Eukaryota"/>
</dbReference>
<evidence type="ECO:0000313" key="3">
    <source>
        <dbReference type="RefSeq" id="XP_010251710.1"/>
    </source>
</evidence>
<dbReference type="InParanoid" id="A0A1U7ZJD7"/>
<protein>
    <submittedName>
        <fullName evidence="3">Protein DETOXIFICATION 8-like</fullName>
    </submittedName>
</protein>
<evidence type="ECO:0000256" key="1">
    <source>
        <dbReference type="SAM" id="Phobius"/>
    </source>
</evidence>
<keyword evidence="2" id="KW-1185">Reference proteome</keyword>
<feature type="transmembrane region" description="Helical" evidence="1">
    <location>
        <begin position="31"/>
        <end position="55"/>
    </location>
</feature>
<reference evidence="3" key="1">
    <citation type="submission" date="2025-08" db="UniProtKB">
        <authorList>
            <consortium name="RefSeq"/>
        </authorList>
    </citation>
    <scope>IDENTIFICATION</scope>
</reference>
<sequence length="195" mass="21328">MEEEGLLVKENKERREEVLRWDDIVEEVKRVGYMAGLMIAVTVSQYLLQVISVVMVGHLGEISLSSVAIATSLTGVTGFSLLVSLFTTLLAFHRPGVRSIASTLAHQHFKGVARGCGWQHIGAYVNLGAFYLVGIPIASVLGFCTHLRGKGLWIGIVTGSTSQSVLLSLITIFTNWQKQTDKARGRIFEEGLLIN</sequence>
<dbReference type="RefSeq" id="XP_010251710.1">
    <property type="nucleotide sequence ID" value="XM_010253408.2"/>
</dbReference>
<dbReference type="GeneID" id="104593497"/>
<keyword evidence="1" id="KW-0812">Transmembrane</keyword>
<feature type="transmembrane region" description="Helical" evidence="1">
    <location>
        <begin position="121"/>
        <end position="141"/>
    </location>
</feature>
<gene>
    <name evidence="3" type="primary">LOC104593497</name>
</gene>
<dbReference type="Proteomes" id="UP000189703">
    <property type="component" value="Unplaced"/>
</dbReference>
<keyword evidence="1" id="KW-0472">Membrane</keyword>
<dbReference type="KEGG" id="nnu:104593497"/>
<name>A0A1U7ZJD7_NELNU</name>
<feature type="transmembrane region" description="Helical" evidence="1">
    <location>
        <begin position="153"/>
        <end position="176"/>
    </location>
</feature>
<dbReference type="OrthoDB" id="2126698at2759"/>
<proteinExistence type="predicted"/>
<feature type="transmembrane region" description="Helical" evidence="1">
    <location>
        <begin position="67"/>
        <end position="92"/>
    </location>
</feature>
<keyword evidence="1" id="KW-1133">Transmembrane helix</keyword>
<evidence type="ECO:0000313" key="2">
    <source>
        <dbReference type="Proteomes" id="UP000189703"/>
    </source>
</evidence>
<dbReference type="PANTHER" id="PTHR11206">
    <property type="entry name" value="MULTIDRUG RESISTANCE PROTEIN"/>
    <property type="match status" value="1"/>
</dbReference>
<accession>A0A1U7ZJD7</accession>
<organism evidence="2 3">
    <name type="scientific">Nelumbo nucifera</name>
    <name type="common">Sacred lotus</name>
    <dbReference type="NCBI Taxonomy" id="4432"/>
    <lineage>
        <taxon>Eukaryota</taxon>
        <taxon>Viridiplantae</taxon>
        <taxon>Streptophyta</taxon>
        <taxon>Embryophyta</taxon>
        <taxon>Tracheophyta</taxon>
        <taxon>Spermatophyta</taxon>
        <taxon>Magnoliopsida</taxon>
        <taxon>Proteales</taxon>
        <taxon>Nelumbonaceae</taxon>
        <taxon>Nelumbo</taxon>
    </lineage>
</organism>